<organism evidence="1 2">
    <name type="scientific">Streptomyces mesophilus</name>
    <dbReference type="NCBI Taxonomy" id="1775132"/>
    <lineage>
        <taxon>Bacteria</taxon>
        <taxon>Bacillati</taxon>
        <taxon>Actinomycetota</taxon>
        <taxon>Actinomycetes</taxon>
        <taxon>Kitasatosporales</taxon>
        <taxon>Streptomycetaceae</taxon>
        <taxon>Streptomyces</taxon>
    </lineage>
</organism>
<evidence type="ECO:0008006" key="3">
    <source>
        <dbReference type="Google" id="ProtNLM"/>
    </source>
</evidence>
<comment type="caution">
    <text evidence="1">The sequence shown here is derived from an EMBL/GenBank/DDBJ whole genome shotgun (WGS) entry which is preliminary data.</text>
</comment>
<dbReference type="Proteomes" id="UP000481109">
    <property type="component" value="Unassembled WGS sequence"/>
</dbReference>
<reference evidence="1 2" key="1">
    <citation type="submission" date="2020-02" db="EMBL/GenBank/DDBJ databases">
        <title>Whole-genome analyses of novel actinobacteria.</title>
        <authorList>
            <person name="Sahin N."/>
            <person name="Tokatli A."/>
        </authorList>
    </citation>
    <scope>NUCLEOTIDE SEQUENCE [LARGE SCALE GENOMIC DNA]</scope>
    <source>
        <strain evidence="1 2">YC504</strain>
    </source>
</reference>
<dbReference type="AlphaFoldDB" id="A0A6G4XEB6"/>
<evidence type="ECO:0000313" key="1">
    <source>
        <dbReference type="EMBL" id="NGO75064.1"/>
    </source>
</evidence>
<keyword evidence="2" id="KW-1185">Reference proteome</keyword>
<accession>A0A6G4XEB6</accession>
<evidence type="ECO:0000313" key="2">
    <source>
        <dbReference type="Proteomes" id="UP000481109"/>
    </source>
</evidence>
<protein>
    <recommendedName>
        <fullName evidence="3">WXG100 family type VII secretion target</fullName>
    </recommendedName>
</protein>
<dbReference type="EMBL" id="JAAKZW010000009">
    <property type="protein sequence ID" value="NGO75064.1"/>
    <property type="molecule type" value="Genomic_DNA"/>
</dbReference>
<name>A0A6G4XEB6_9ACTN</name>
<gene>
    <name evidence="1" type="ORF">G6045_05110</name>
</gene>
<proteinExistence type="predicted"/>
<dbReference type="RefSeq" id="WP_165330588.1">
    <property type="nucleotide sequence ID" value="NZ_JAAKZW010000009.1"/>
</dbReference>
<sequence length="396" mass="40319">MGEAGPAGGPYPHLGFNPVPGNPAEISALQKQVAKSAKSLGTGHELVDRLLRSASSWQGEGGDAFRRALSQDLPKRLLDAHQSLSKASGALLRWHDGVVDRRLTAQSYEDRARAAVSALTEAEARAASEDPEQLSKARDAVADVRRLARELEGVHAEAARGVARDLEAADEGLAPEEPGVLDEVVGFIEEDLGDYLSVAASVAGLAAVLATPPVGVAIALTIAATASAGAFGLHARDPKIRDAVWGGLSEGKLDAKFWDGAVTLIGDGIGALPVLGLAAGGTKGAVTAVRAAGSVDDAARAGAMGLVDGAKATGLEMARGTNRVTEWALHGVSSGTKEAVEAGIATAGVATSLGDVTPLKDDETYETVAPAVDGARIVADDIPSTFARLSRAATTL</sequence>